<dbReference type="RefSeq" id="WP_091614367.1">
    <property type="nucleotide sequence ID" value="NZ_FOEF01000002.1"/>
</dbReference>
<reference evidence="2 3" key="1">
    <citation type="submission" date="2016-10" db="EMBL/GenBank/DDBJ databases">
        <authorList>
            <person name="de Groot N.N."/>
        </authorList>
    </citation>
    <scope>NUCLEOTIDE SEQUENCE [LARGE SCALE GENOMIC DNA]</scope>
    <source>
        <strain evidence="2 3">DSM 44993</strain>
    </source>
</reference>
<evidence type="ECO:0000313" key="3">
    <source>
        <dbReference type="Proteomes" id="UP000198582"/>
    </source>
</evidence>
<gene>
    <name evidence="2" type="ORF">SAMN04489732_102608</name>
</gene>
<dbReference type="Pfam" id="PF14028">
    <property type="entry name" value="Lant_dehydr_C"/>
    <property type="match status" value="1"/>
</dbReference>
<dbReference type="OrthoDB" id="3607295at2"/>
<proteinExistence type="predicted"/>
<sequence>MTGTEPTWLSAHIFYHGNSDELITGAVLPLFDELFADGLLRRRFFLRHWERGPHVRVRLQVEAGQAEAVRARVAERITGHLAEHPGPADADPERLRASLQKLSLLEHGFDADPELRAAEPANTLRWIDYVPELAKYGGPAGLAVAEDVFDVSSLLAGQVLRQVGSDNARLGIALQLLLIASRSLGLDDAGRAVFLRSYQERWQGYLPDADAMLAAWAGQYEHQRERYRSLVADLAEGRPIGKGLGGHWERTLDTAVARLRPPVEDGSVWPSDVDRAAPPFVAIAALLCQYLHTTNNRMNVRPQGECFIAYLAHRAVTEQMSRPHALADAAGKE</sequence>
<dbReference type="EMBL" id="FOEF01000002">
    <property type="protein sequence ID" value="SEO89971.1"/>
    <property type="molecule type" value="Genomic_DNA"/>
</dbReference>
<dbReference type="AlphaFoldDB" id="A0A1H8TGK2"/>
<keyword evidence="3" id="KW-1185">Reference proteome</keyword>
<evidence type="ECO:0000313" key="2">
    <source>
        <dbReference type="EMBL" id="SEO89971.1"/>
    </source>
</evidence>
<evidence type="ECO:0000259" key="1">
    <source>
        <dbReference type="Pfam" id="PF14028"/>
    </source>
</evidence>
<protein>
    <submittedName>
        <fullName evidence="2">Lantibiotic biosynthesis dehydratase C-term</fullName>
    </submittedName>
</protein>
<accession>A0A1H8TGK2</accession>
<dbReference type="STRING" id="394193.SAMN04489732_102608"/>
<organism evidence="2 3">
    <name type="scientific">Amycolatopsis saalfeldensis</name>
    <dbReference type="NCBI Taxonomy" id="394193"/>
    <lineage>
        <taxon>Bacteria</taxon>
        <taxon>Bacillati</taxon>
        <taxon>Actinomycetota</taxon>
        <taxon>Actinomycetes</taxon>
        <taxon>Pseudonocardiales</taxon>
        <taxon>Pseudonocardiaceae</taxon>
        <taxon>Amycolatopsis</taxon>
    </lineage>
</organism>
<dbReference type="Proteomes" id="UP000198582">
    <property type="component" value="Unassembled WGS sequence"/>
</dbReference>
<feature type="domain" description="Thiopeptide-type bacteriocin biosynthesis" evidence="1">
    <location>
        <begin position="8"/>
        <end position="316"/>
    </location>
</feature>
<dbReference type="InterPro" id="IPR023809">
    <property type="entry name" value="Thiopep_bacteriocin_synth_dom"/>
</dbReference>
<name>A0A1H8TGK2_9PSEU</name>